<feature type="signal peptide" evidence="4">
    <location>
        <begin position="1"/>
        <end position="21"/>
    </location>
</feature>
<evidence type="ECO:0000313" key="5">
    <source>
        <dbReference type="EMBL" id="UJO25063.1"/>
    </source>
</evidence>
<reference evidence="5" key="2">
    <citation type="journal article" date="2022" name="Microb. Genom.">
        <title>A chromosome-scale genome assembly of the tomato pathogen Cladosporium fulvum reveals a compartmentalized genome architecture and the presence of a dispensable chromosome.</title>
        <authorList>
            <person name="Zaccaron A.Z."/>
            <person name="Chen L.H."/>
            <person name="Samaras A."/>
            <person name="Stergiopoulos I."/>
        </authorList>
    </citation>
    <scope>NUCLEOTIDE SEQUENCE</scope>
    <source>
        <strain evidence="5">Race5_Kim</strain>
    </source>
</reference>
<evidence type="ECO:0000256" key="2">
    <source>
        <dbReference type="ARBA" id="ARBA00022729"/>
    </source>
</evidence>
<evidence type="ECO:0000313" key="6">
    <source>
        <dbReference type="Proteomes" id="UP000756132"/>
    </source>
</evidence>
<dbReference type="AlphaFoldDB" id="A0A9Q8PMC0"/>
<dbReference type="InterPro" id="IPR006969">
    <property type="entry name" value="Stig-like"/>
</dbReference>
<dbReference type="PANTHER" id="PTHR33227">
    <property type="entry name" value="STIGMA-SPECIFIC STIG1-LIKE PROTEIN 3"/>
    <property type="match status" value="1"/>
</dbReference>
<feature type="chain" id="PRO_5040207499" evidence="4">
    <location>
        <begin position="22"/>
        <end position="582"/>
    </location>
</feature>
<dbReference type="EMBL" id="CP090175">
    <property type="protein sequence ID" value="UJO25063.1"/>
    <property type="molecule type" value="Genomic_DNA"/>
</dbReference>
<reference evidence="5" key="1">
    <citation type="submission" date="2021-12" db="EMBL/GenBank/DDBJ databases">
        <authorList>
            <person name="Zaccaron A."/>
            <person name="Stergiopoulos I."/>
        </authorList>
    </citation>
    <scope>NUCLEOTIDE SEQUENCE</scope>
    <source>
        <strain evidence="5">Race5_Kim</strain>
    </source>
</reference>
<comment type="similarity">
    <text evidence="1">Belongs to the STIG1 family.</text>
</comment>
<organism evidence="5 6">
    <name type="scientific">Passalora fulva</name>
    <name type="common">Tomato leaf mold</name>
    <name type="synonym">Cladosporium fulvum</name>
    <dbReference type="NCBI Taxonomy" id="5499"/>
    <lineage>
        <taxon>Eukaryota</taxon>
        <taxon>Fungi</taxon>
        <taxon>Dikarya</taxon>
        <taxon>Ascomycota</taxon>
        <taxon>Pezizomycotina</taxon>
        <taxon>Dothideomycetes</taxon>
        <taxon>Dothideomycetidae</taxon>
        <taxon>Mycosphaerellales</taxon>
        <taxon>Mycosphaerellaceae</taxon>
        <taxon>Fulvia</taxon>
    </lineage>
</organism>
<evidence type="ECO:0000256" key="4">
    <source>
        <dbReference type="SAM" id="SignalP"/>
    </source>
</evidence>
<dbReference type="OrthoDB" id="3693263at2759"/>
<accession>A0A9Q8PMC0</accession>
<protein>
    <submittedName>
        <fullName evidence="5">Uncharacterized protein</fullName>
    </submittedName>
</protein>
<dbReference type="KEGG" id="ffu:CLAFUR5_14225"/>
<dbReference type="Proteomes" id="UP000756132">
    <property type="component" value="Chromosome 13"/>
</dbReference>
<feature type="region of interest" description="Disordered" evidence="3">
    <location>
        <begin position="513"/>
        <end position="582"/>
    </location>
</feature>
<feature type="compositionally biased region" description="Basic and acidic residues" evidence="3">
    <location>
        <begin position="513"/>
        <end position="526"/>
    </location>
</feature>
<evidence type="ECO:0000256" key="3">
    <source>
        <dbReference type="SAM" id="MobiDB-lite"/>
    </source>
</evidence>
<name>A0A9Q8PMC0_PASFU</name>
<dbReference type="RefSeq" id="XP_047769429.1">
    <property type="nucleotide sequence ID" value="XM_047913373.1"/>
</dbReference>
<keyword evidence="6" id="KW-1185">Reference proteome</keyword>
<dbReference type="PANTHER" id="PTHR33227:SF48">
    <property type="entry name" value="STIGMA-SPECIFIC STIG1-LIKE PROTEIN 4"/>
    <property type="match status" value="1"/>
</dbReference>
<proteinExistence type="inferred from homology"/>
<sequence length="582" mass="62893">MVRAIVTLAFGLLLASGSALAGNSCSSNQYQSLMKMTANDRSVQQYCHSMPQRHRFDRNKCPKALRAMSYDKVKEYCGCYKNTCMPTNCGYKTTCSKSPCGNYCADLQSDAKSCGSCGKQCKYGEVCKSGKCKATCPSDKPDSCPDPSKYGQLTCTNKKTDKKNCGRCGTQCKYGEDCQYGQCKPVCPADKPDQCPNPQKYGALECTNKQKDLKNCGQCGTKCKSGEECKYGQCKPICPADKPDQCPNPQKYGALECSNKQKDAKNCGQCGTKCYDQQTCKGGNCQCPEQLPLACGQKESLKCVDPTKPENCGTCGNKCTAPQICKDKSCQCPAEKPTTCGTSCCLSTEVCKETMGVKSCAPAPVVCTPNEAPCAKADDCCSKTCSLPDVVIKTGTKPGTCKPACTPADSECTTDSQCCSGNKCTLTPVFEKLQARGVLRMKTCQPELVCKAKDQTCTMDSDCVMLRPELGMQGHTIDEEGLGGYRPEDLPAKGGLQVLRPELGMQGRAIHEEKDSYRSHPDEDLSAKSGLQGEGSDMHKRWRLLLRPELGMQGRAIQEEKESSGSHSREDLPAEGDLQATN</sequence>
<keyword evidence="2 4" id="KW-0732">Signal</keyword>
<feature type="compositionally biased region" description="Basic and acidic residues" evidence="3">
    <location>
        <begin position="557"/>
        <end position="572"/>
    </location>
</feature>
<evidence type="ECO:0000256" key="1">
    <source>
        <dbReference type="ARBA" id="ARBA00006010"/>
    </source>
</evidence>
<dbReference type="GeneID" id="71994103"/>
<gene>
    <name evidence="5" type="ORF">CLAFUR5_14225</name>
</gene>